<comment type="caution">
    <text evidence="1">The sequence shown here is derived from an EMBL/GenBank/DDBJ whole genome shotgun (WGS) entry which is preliminary data.</text>
</comment>
<sequence length="99" mass="11334">MVTISPNKTFFAKGVYNLSGKERLQWAQERISYIEAVIRYAQEKEIPLINVYEKSLTPTGDGNLKYINPDDYIHPSAEGVDLISKTIAEFIFSNNFFPQ</sequence>
<protein>
    <recommendedName>
        <fullName evidence="3">SGNH hydrolase-type esterase domain-containing protein</fullName>
    </recommendedName>
</protein>
<reference evidence="1 2" key="1">
    <citation type="journal article" date="2016" name="Nat. Commun.">
        <title>Thousands of microbial genomes shed light on interconnected biogeochemical processes in an aquifer system.</title>
        <authorList>
            <person name="Anantharaman K."/>
            <person name="Brown C.T."/>
            <person name="Hug L.A."/>
            <person name="Sharon I."/>
            <person name="Castelle C.J."/>
            <person name="Probst A.J."/>
            <person name="Thomas B.C."/>
            <person name="Singh A."/>
            <person name="Wilkins M.J."/>
            <person name="Karaoz U."/>
            <person name="Brodie E.L."/>
            <person name="Williams K.H."/>
            <person name="Hubbard S.S."/>
            <person name="Banfield J.F."/>
        </authorList>
    </citation>
    <scope>NUCLEOTIDE SEQUENCE [LARGE SCALE GENOMIC DNA]</scope>
</reference>
<dbReference type="Gene3D" id="3.40.50.1110">
    <property type="entry name" value="SGNH hydrolase"/>
    <property type="match status" value="1"/>
</dbReference>
<dbReference type="EMBL" id="MGFP01000018">
    <property type="protein sequence ID" value="OGM10019.1"/>
    <property type="molecule type" value="Genomic_DNA"/>
</dbReference>
<dbReference type="SUPFAM" id="SSF52266">
    <property type="entry name" value="SGNH hydrolase"/>
    <property type="match status" value="1"/>
</dbReference>
<evidence type="ECO:0008006" key="3">
    <source>
        <dbReference type="Google" id="ProtNLM"/>
    </source>
</evidence>
<organism evidence="1 2">
    <name type="scientific">Candidatus Woesebacteria bacterium RBG_13_34_9</name>
    <dbReference type="NCBI Taxonomy" id="1802477"/>
    <lineage>
        <taxon>Bacteria</taxon>
        <taxon>Candidatus Woeseibacteriota</taxon>
    </lineage>
</organism>
<accession>A0A1F7X5P7</accession>
<evidence type="ECO:0000313" key="1">
    <source>
        <dbReference type="EMBL" id="OGM10019.1"/>
    </source>
</evidence>
<proteinExistence type="predicted"/>
<gene>
    <name evidence="1" type="ORF">A2159_01660</name>
</gene>
<evidence type="ECO:0000313" key="2">
    <source>
        <dbReference type="Proteomes" id="UP000179219"/>
    </source>
</evidence>
<dbReference type="Proteomes" id="UP000179219">
    <property type="component" value="Unassembled WGS sequence"/>
</dbReference>
<dbReference type="InterPro" id="IPR036514">
    <property type="entry name" value="SGNH_hydro_sf"/>
</dbReference>
<dbReference type="AlphaFoldDB" id="A0A1F7X5P7"/>
<name>A0A1F7X5P7_9BACT</name>